<proteinExistence type="predicted"/>
<name>A0A316ZEN1_9BASI</name>
<evidence type="ECO:0000256" key="1">
    <source>
        <dbReference type="SAM" id="MobiDB-lite"/>
    </source>
</evidence>
<dbReference type="Proteomes" id="UP000245946">
    <property type="component" value="Unassembled WGS sequence"/>
</dbReference>
<feature type="region of interest" description="Disordered" evidence="1">
    <location>
        <begin position="1"/>
        <end position="24"/>
    </location>
</feature>
<feature type="non-terminal residue" evidence="2">
    <location>
        <position position="1"/>
    </location>
</feature>
<reference evidence="2 3" key="1">
    <citation type="journal article" date="2018" name="Mol. Biol. Evol.">
        <title>Broad Genomic Sampling Reveals a Smut Pathogenic Ancestry of the Fungal Clade Ustilaginomycotina.</title>
        <authorList>
            <person name="Kijpornyongpan T."/>
            <person name="Mondo S.J."/>
            <person name="Barry K."/>
            <person name="Sandor L."/>
            <person name="Lee J."/>
            <person name="Lipzen A."/>
            <person name="Pangilinan J."/>
            <person name="LaButti K."/>
            <person name="Hainaut M."/>
            <person name="Henrissat B."/>
            <person name="Grigoriev I.V."/>
            <person name="Spatafora J.W."/>
            <person name="Aime M.C."/>
        </authorList>
    </citation>
    <scope>NUCLEOTIDE SEQUENCE [LARGE SCALE GENOMIC DNA]</scope>
    <source>
        <strain evidence="2 3">MCA 4186</strain>
    </source>
</reference>
<protein>
    <submittedName>
        <fullName evidence="2">Uncharacterized protein</fullName>
    </submittedName>
</protein>
<dbReference type="RefSeq" id="XP_025599757.1">
    <property type="nucleotide sequence ID" value="XM_025745117.1"/>
</dbReference>
<dbReference type="AlphaFoldDB" id="A0A316ZEN1"/>
<organism evidence="2 3">
    <name type="scientific">Tilletiopsis washingtonensis</name>
    <dbReference type="NCBI Taxonomy" id="58919"/>
    <lineage>
        <taxon>Eukaryota</taxon>
        <taxon>Fungi</taxon>
        <taxon>Dikarya</taxon>
        <taxon>Basidiomycota</taxon>
        <taxon>Ustilaginomycotina</taxon>
        <taxon>Exobasidiomycetes</taxon>
        <taxon>Entylomatales</taxon>
        <taxon>Entylomatales incertae sedis</taxon>
        <taxon>Tilletiopsis</taxon>
    </lineage>
</organism>
<dbReference type="EMBL" id="KZ819288">
    <property type="protein sequence ID" value="PWN99478.1"/>
    <property type="molecule type" value="Genomic_DNA"/>
</dbReference>
<evidence type="ECO:0000313" key="2">
    <source>
        <dbReference type="EMBL" id="PWN99478.1"/>
    </source>
</evidence>
<accession>A0A316ZEN1</accession>
<dbReference type="GeneID" id="37272661"/>
<feature type="compositionally biased region" description="Pro residues" evidence="1">
    <location>
        <begin position="140"/>
        <end position="152"/>
    </location>
</feature>
<feature type="compositionally biased region" description="Low complexity" evidence="1">
    <location>
        <begin position="1"/>
        <end position="13"/>
    </location>
</feature>
<feature type="region of interest" description="Disordered" evidence="1">
    <location>
        <begin position="78"/>
        <end position="152"/>
    </location>
</feature>
<evidence type="ECO:0000313" key="3">
    <source>
        <dbReference type="Proteomes" id="UP000245946"/>
    </source>
</evidence>
<sequence length="152" mass="15705">CVASPRSSPSHRTPPQHPPAHHAALERERAPVAAVHAHPRARRQGAAAASVFARPAPAVGLHGRDALLSGACRCSCGRRTERGPLPPGPAPCKRLGDRGAHAGAPRASRDSRAPVAASSARTSTCPGPSRLRTEQRALPRSPPPTSSPPLPT</sequence>
<keyword evidence="3" id="KW-1185">Reference proteome</keyword>
<gene>
    <name evidence="2" type="ORF">FA09DRAFT_359498</name>
</gene>
<feature type="non-terminal residue" evidence="2">
    <location>
        <position position="152"/>
    </location>
</feature>